<dbReference type="InterPro" id="IPR000175">
    <property type="entry name" value="Na/ntran_symport"/>
</dbReference>
<evidence type="ECO:0000313" key="8">
    <source>
        <dbReference type="EMBL" id="MST82821.1"/>
    </source>
</evidence>
<accession>A0A7X2PAK1</accession>
<protein>
    <recommendedName>
        <fullName evidence="6">Transporter</fullName>
    </recommendedName>
</protein>
<sequence length="505" mass="56052">MNDHVTNSAPADAARKRESFGSRLGFILVSAGCAIGIGNVWKFPYLCGKYGGAAFILIYLIFLLVLGIPVMVCEFAIGRASRKSAARSFEALEPVGTRWHWLKYISIFGCYLLMMYYTTVSGWMMDYCAKHVQGAFAGKTADEISIHFSEMLGNLPEMVFWTLLVCVIGFVICYFGVQKGVERITKYMMIALLILMVILAVHSVFLKGAGEGIRFYLVPDFQSLSELGWGNVIFAAMSQAFFTLSIGIGAMLIFGSYLGKERSLTGEAVTVTALDTFVALMAGFIIIPACFAYGVEPTSGPKLIFLTIPNLFAQMPGGRVWGALFFVFLSFAALSTVIAVFENIIAFDMDLFGWSRKKSVFISAVLVMILSLPCVFGYNIWSGFQPFGENTAVLDLEDFIVSSNLLPLGSLVFVWFCIRRNGWGWQNFLKEADAGTGMKFPAKLRYYFAYGLPALIIIIYLKGYYDMFSPMGTGTLIVWMCIACAFLAFLFYCMLYTPGKKRQSK</sequence>
<feature type="transmembrane region" description="Helical" evidence="7">
    <location>
        <begin position="24"/>
        <end position="41"/>
    </location>
</feature>
<evidence type="ECO:0000256" key="3">
    <source>
        <dbReference type="ARBA" id="ARBA00022692"/>
    </source>
</evidence>
<feature type="transmembrane region" description="Helical" evidence="7">
    <location>
        <begin position="399"/>
        <end position="418"/>
    </location>
</feature>
<feature type="transmembrane region" description="Helical" evidence="7">
    <location>
        <begin position="271"/>
        <end position="295"/>
    </location>
</feature>
<dbReference type="PROSITE" id="PS00610">
    <property type="entry name" value="NA_NEUROTRAN_SYMP_1"/>
    <property type="match status" value="1"/>
</dbReference>
<feature type="transmembrane region" description="Helical" evidence="7">
    <location>
        <begin position="477"/>
        <end position="497"/>
    </location>
</feature>
<comment type="caution">
    <text evidence="8">The sequence shown here is derived from an EMBL/GenBank/DDBJ whole genome shotgun (WGS) entry which is preliminary data.</text>
</comment>
<dbReference type="InterPro" id="IPR047218">
    <property type="entry name" value="YocR/YhdH-like"/>
</dbReference>
<feature type="transmembrane region" description="Helical" evidence="7">
    <location>
        <begin position="447"/>
        <end position="465"/>
    </location>
</feature>
<dbReference type="SUPFAM" id="SSF161070">
    <property type="entry name" value="SNF-like"/>
    <property type="match status" value="1"/>
</dbReference>
<dbReference type="PRINTS" id="PR00176">
    <property type="entry name" value="NANEUSMPORT"/>
</dbReference>
<feature type="transmembrane region" description="Helical" evidence="7">
    <location>
        <begin position="53"/>
        <end position="78"/>
    </location>
</feature>
<reference evidence="8 9" key="1">
    <citation type="submission" date="2019-08" db="EMBL/GenBank/DDBJ databases">
        <title>In-depth cultivation of the pig gut microbiome towards novel bacterial diversity and tailored functional studies.</title>
        <authorList>
            <person name="Wylensek D."/>
            <person name="Hitch T.C.A."/>
            <person name="Clavel T."/>
        </authorList>
    </citation>
    <scope>NUCLEOTIDE SEQUENCE [LARGE SCALE GENOMIC DNA]</scope>
    <source>
        <strain evidence="8 9">Oil+RF-744-WCA-WT-13</strain>
    </source>
</reference>
<feature type="transmembrane region" description="Helical" evidence="7">
    <location>
        <begin position="359"/>
        <end position="379"/>
    </location>
</feature>
<feature type="transmembrane region" description="Helical" evidence="7">
    <location>
        <begin position="229"/>
        <end position="259"/>
    </location>
</feature>
<feature type="transmembrane region" description="Helical" evidence="7">
    <location>
        <begin position="99"/>
        <end position="117"/>
    </location>
</feature>
<keyword evidence="3 6" id="KW-0812">Transmembrane</keyword>
<dbReference type="Proteomes" id="UP000466864">
    <property type="component" value="Unassembled WGS sequence"/>
</dbReference>
<dbReference type="Gene3D" id="1.10.4160.10">
    <property type="entry name" value="Hydantoin permease"/>
    <property type="match status" value="1"/>
</dbReference>
<name>A0A7X2PAK1_9FIRM</name>
<feature type="transmembrane region" description="Helical" evidence="7">
    <location>
        <begin position="320"/>
        <end position="347"/>
    </location>
</feature>
<organism evidence="8 9">
    <name type="scientific">Bilifractor porci</name>
    <dbReference type="NCBI Taxonomy" id="2606636"/>
    <lineage>
        <taxon>Bacteria</taxon>
        <taxon>Bacillati</taxon>
        <taxon>Bacillota</taxon>
        <taxon>Clostridia</taxon>
        <taxon>Lachnospirales</taxon>
        <taxon>Lachnospiraceae</taxon>
        <taxon>Bilifractor</taxon>
    </lineage>
</organism>
<dbReference type="GO" id="GO:0016020">
    <property type="term" value="C:membrane"/>
    <property type="evidence" value="ECO:0007669"/>
    <property type="project" value="UniProtKB-SubCell"/>
</dbReference>
<evidence type="ECO:0000256" key="2">
    <source>
        <dbReference type="ARBA" id="ARBA00022448"/>
    </source>
</evidence>
<keyword evidence="5 7" id="KW-0472">Membrane</keyword>
<gene>
    <name evidence="8" type="ORF">FYJ60_10930</name>
</gene>
<dbReference type="Pfam" id="PF00209">
    <property type="entry name" value="SNF"/>
    <property type="match status" value="2"/>
</dbReference>
<dbReference type="PROSITE" id="PS50267">
    <property type="entry name" value="NA_NEUROTRAN_SYMP_3"/>
    <property type="match status" value="1"/>
</dbReference>
<proteinExistence type="inferred from homology"/>
<keyword evidence="9" id="KW-1185">Reference proteome</keyword>
<keyword evidence="2 6" id="KW-0813">Transport</keyword>
<keyword evidence="4 7" id="KW-1133">Transmembrane helix</keyword>
<evidence type="ECO:0000256" key="6">
    <source>
        <dbReference type="RuleBase" id="RU003732"/>
    </source>
</evidence>
<feature type="transmembrane region" description="Helical" evidence="7">
    <location>
        <begin position="189"/>
        <end position="209"/>
    </location>
</feature>
<evidence type="ECO:0000256" key="4">
    <source>
        <dbReference type="ARBA" id="ARBA00022989"/>
    </source>
</evidence>
<dbReference type="NCBIfam" id="NF037979">
    <property type="entry name" value="Na_transp"/>
    <property type="match status" value="1"/>
</dbReference>
<dbReference type="EMBL" id="VUMV01000009">
    <property type="protein sequence ID" value="MST82821.1"/>
    <property type="molecule type" value="Genomic_DNA"/>
</dbReference>
<dbReference type="RefSeq" id="WP_154458725.1">
    <property type="nucleotide sequence ID" value="NZ_VUMV01000009.1"/>
</dbReference>
<dbReference type="AlphaFoldDB" id="A0A7X2PAK1"/>
<evidence type="ECO:0000256" key="1">
    <source>
        <dbReference type="ARBA" id="ARBA00004141"/>
    </source>
</evidence>
<comment type="subcellular location">
    <subcellularLocation>
        <location evidence="1">Membrane</location>
        <topology evidence="1">Multi-pass membrane protein</topology>
    </subcellularLocation>
</comment>
<feature type="transmembrane region" description="Helical" evidence="7">
    <location>
        <begin position="158"/>
        <end position="177"/>
    </location>
</feature>
<dbReference type="InterPro" id="IPR037272">
    <property type="entry name" value="SNS_sf"/>
</dbReference>
<dbReference type="PANTHER" id="PTHR42948:SF1">
    <property type="entry name" value="TRANSPORTER"/>
    <property type="match status" value="1"/>
</dbReference>
<comment type="similarity">
    <text evidence="6">Belongs to the sodium:neurotransmitter symporter (SNF) (TC 2.A.22) family.</text>
</comment>
<keyword evidence="6" id="KW-0769">Symport</keyword>
<evidence type="ECO:0000313" key="9">
    <source>
        <dbReference type="Proteomes" id="UP000466864"/>
    </source>
</evidence>
<evidence type="ECO:0000256" key="5">
    <source>
        <dbReference type="ARBA" id="ARBA00023136"/>
    </source>
</evidence>
<dbReference type="GO" id="GO:0015293">
    <property type="term" value="F:symporter activity"/>
    <property type="evidence" value="ECO:0007669"/>
    <property type="project" value="UniProtKB-KW"/>
</dbReference>
<dbReference type="PANTHER" id="PTHR42948">
    <property type="entry name" value="TRANSPORTER"/>
    <property type="match status" value="1"/>
</dbReference>
<dbReference type="CDD" id="cd10336">
    <property type="entry name" value="SLC6sbd_Tyt1-Like"/>
    <property type="match status" value="1"/>
</dbReference>
<evidence type="ECO:0000256" key="7">
    <source>
        <dbReference type="SAM" id="Phobius"/>
    </source>
</evidence>